<dbReference type="InterPro" id="IPR009057">
    <property type="entry name" value="Homeodomain-like_sf"/>
</dbReference>
<dbReference type="InterPro" id="IPR001356">
    <property type="entry name" value="HD"/>
</dbReference>
<keyword evidence="6 7" id="KW-0539">Nucleus</keyword>
<evidence type="ECO:0000256" key="7">
    <source>
        <dbReference type="PROSITE-ProRule" id="PRU00108"/>
    </source>
</evidence>
<dbReference type="SMART" id="SM00389">
    <property type="entry name" value="HOX"/>
    <property type="match status" value="1"/>
</dbReference>
<evidence type="ECO:0000256" key="3">
    <source>
        <dbReference type="ARBA" id="ARBA00022473"/>
    </source>
</evidence>
<comment type="similarity">
    <text evidence="2">Belongs to the SIX/Sine oculis homeobox family.</text>
</comment>
<comment type="subcellular location">
    <subcellularLocation>
        <location evidence="1 7 8">Nucleus</location>
    </subcellularLocation>
</comment>
<keyword evidence="4 7" id="KW-0238">DNA-binding</keyword>
<feature type="compositionally biased region" description="Polar residues" evidence="9">
    <location>
        <begin position="14"/>
        <end position="29"/>
    </location>
</feature>
<keyword evidence="3" id="KW-0217">Developmental protein</keyword>
<evidence type="ECO:0000259" key="10">
    <source>
        <dbReference type="PROSITE" id="PS50071"/>
    </source>
</evidence>
<dbReference type="CDD" id="cd00086">
    <property type="entry name" value="homeodomain"/>
    <property type="match status" value="1"/>
</dbReference>
<feature type="DNA-binding region" description="Homeobox" evidence="7">
    <location>
        <begin position="171"/>
        <end position="221"/>
    </location>
</feature>
<dbReference type="GO" id="GO:0000981">
    <property type="term" value="F:DNA-binding transcription factor activity, RNA polymerase II-specific"/>
    <property type="evidence" value="ECO:0007669"/>
    <property type="project" value="InterPro"/>
</dbReference>
<evidence type="ECO:0000256" key="5">
    <source>
        <dbReference type="ARBA" id="ARBA00023155"/>
    </source>
</evidence>
<feature type="domain" description="Homeobox" evidence="10">
    <location>
        <begin position="169"/>
        <end position="220"/>
    </location>
</feature>
<keyword evidence="5 7" id="KW-0371">Homeobox</keyword>
<evidence type="ECO:0000256" key="9">
    <source>
        <dbReference type="SAM" id="MobiDB-lite"/>
    </source>
</evidence>
<dbReference type="PROSITE" id="PS50071">
    <property type="entry name" value="HOMEOBOX_2"/>
    <property type="match status" value="1"/>
</dbReference>
<reference evidence="11" key="1">
    <citation type="journal article" date="2010" name="Evodevo">
        <title>The homeodomain complement of the ctenophore Mnemiopsis leidyi suggests that Ctenophora and Porifera diverged prior to the ParaHoxozoa.</title>
        <authorList>
            <person name="Ryan J.F."/>
            <person name="Pang K."/>
            <person name="NISC Comparative Sequencing Program"/>
            <person name="Mullikin J.C."/>
            <person name="Martindale M.Q."/>
            <person name="Baxevanis A.D."/>
        </authorList>
    </citation>
    <scope>NUCLEOTIDE SEQUENCE</scope>
</reference>
<evidence type="ECO:0000256" key="6">
    <source>
        <dbReference type="ARBA" id="ARBA00023242"/>
    </source>
</evidence>
<dbReference type="GO" id="GO:0000978">
    <property type="term" value="F:RNA polymerase II cis-regulatory region sequence-specific DNA binding"/>
    <property type="evidence" value="ECO:0007669"/>
    <property type="project" value="TreeGrafter"/>
</dbReference>
<dbReference type="EMBL" id="HM444117">
    <property type="protein sequence ID" value="ADO22638.1"/>
    <property type="molecule type" value="mRNA"/>
</dbReference>
<evidence type="ECO:0000256" key="8">
    <source>
        <dbReference type="RuleBase" id="RU000682"/>
    </source>
</evidence>
<evidence type="ECO:0000313" key="11">
    <source>
        <dbReference type="EMBL" id="ADO22638.1"/>
    </source>
</evidence>
<accession>E3UJW0</accession>
<name>E3UJW0_MNELE</name>
<feature type="region of interest" description="Disordered" evidence="9">
    <location>
        <begin position="212"/>
        <end position="244"/>
    </location>
</feature>
<dbReference type="InterPro" id="IPR017970">
    <property type="entry name" value="Homeobox_CS"/>
</dbReference>
<proteinExistence type="evidence at transcript level"/>
<dbReference type="PANTHER" id="PTHR10390:SF44">
    <property type="entry name" value="SIX HOMEOBOX 4"/>
    <property type="match status" value="1"/>
</dbReference>
<dbReference type="HOGENOM" id="CLU_804869_0_0_1"/>
<dbReference type="FunFam" id="1.10.10.60:FF:000046">
    <property type="entry name" value="SIX homeobox 3"/>
    <property type="match status" value="1"/>
</dbReference>
<dbReference type="AlphaFoldDB" id="E3UJW0"/>
<evidence type="ECO:0000256" key="2">
    <source>
        <dbReference type="ARBA" id="ARBA00008161"/>
    </source>
</evidence>
<dbReference type="PROSITE" id="PS00027">
    <property type="entry name" value="HOMEOBOX_1"/>
    <property type="match status" value="1"/>
</dbReference>
<gene>
    <name evidence="11" type="primary">SIX32c</name>
</gene>
<dbReference type="Gene3D" id="1.10.10.60">
    <property type="entry name" value="Homeodomain-like"/>
    <property type="match status" value="1"/>
</dbReference>
<organism evidence="11">
    <name type="scientific">Mnemiopsis leidyi</name>
    <name type="common">Sea walnut</name>
    <name type="synonym">Warty comb jellyfish</name>
    <dbReference type="NCBI Taxonomy" id="27923"/>
    <lineage>
        <taxon>Eukaryota</taxon>
        <taxon>Metazoa</taxon>
        <taxon>Ctenophora</taxon>
        <taxon>Tentaculata</taxon>
        <taxon>Lobata</taxon>
        <taxon>Bolinopsidae</taxon>
        <taxon>Mnemiopsis</taxon>
    </lineage>
</organism>
<protein>
    <submittedName>
        <fullName evidence="11">SIX class homeobox transcription factor SIX32c</fullName>
    </submittedName>
</protein>
<dbReference type="GO" id="GO:0005667">
    <property type="term" value="C:transcription regulator complex"/>
    <property type="evidence" value="ECO:0007669"/>
    <property type="project" value="TreeGrafter"/>
</dbReference>
<dbReference type="Pfam" id="PF00046">
    <property type="entry name" value="Homeodomain"/>
    <property type="match status" value="1"/>
</dbReference>
<feature type="region of interest" description="Disordered" evidence="9">
    <location>
        <begin position="1"/>
        <end position="29"/>
    </location>
</feature>
<dbReference type="SUPFAM" id="SSF46689">
    <property type="entry name" value="Homeodomain-like"/>
    <property type="match status" value="1"/>
</dbReference>
<feature type="compositionally biased region" description="Basic and acidic residues" evidence="9">
    <location>
        <begin position="228"/>
        <end position="238"/>
    </location>
</feature>
<evidence type="ECO:0000256" key="1">
    <source>
        <dbReference type="ARBA" id="ARBA00004123"/>
    </source>
</evidence>
<evidence type="ECO:0000256" key="4">
    <source>
        <dbReference type="ARBA" id="ARBA00023125"/>
    </source>
</evidence>
<dbReference type="PANTHER" id="PTHR10390">
    <property type="entry name" value="HOMEOBOX PROTEIN SIX"/>
    <property type="match status" value="1"/>
</dbReference>
<dbReference type="GO" id="GO:0005634">
    <property type="term" value="C:nucleus"/>
    <property type="evidence" value="ECO:0007669"/>
    <property type="project" value="UniProtKB-SubCell"/>
</dbReference>
<sequence length="244" mass="28106">MNPQSPYQPADLSPGQSYSSTHSPTEQVSLSPVQYPTLSYPPTDYLPSYLPHQPYTFTTAESTRMYPTEQCKAPSDIAPWKSEVQFPVGGLVGKVSELMEAGNMEKLVELVWSLPPPSPLEDETIFRAHVYVAFYTRQYLQSAHLRYRLRKKFPFPPTIWDGDNTSYCFKDRSRSYLVDFYVTNKYPTPAEKKEISSRSGLSVTQVSNWFKNRRQRDRMTQKQMGPARKPETGFKLSHEIVQSR</sequence>